<dbReference type="Gene3D" id="3.10.180.10">
    <property type="entry name" value="2,3-Dihydroxybiphenyl 1,2-Dioxygenase, domain 1"/>
    <property type="match status" value="1"/>
</dbReference>
<dbReference type="InterPro" id="IPR037523">
    <property type="entry name" value="VOC_core"/>
</dbReference>
<keyword evidence="3" id="KW-1185">Reference proteome</keyword>
<accession>A0A975GHI2</accession>
<organism evidence="2 3">
    <name type="scientific">Desulfonema limicola</name>
    <dbReference type="NCBI Taxonomy" id="45656"/>
    <lineage>
        <taxon>Bacteria</taxon>
        <taxon>Pseudomonadati</taxon>
        <taxon>Thermodesulfobacteriota</taxon>
        <taxon>Desulfobacteria</taxon>
        <taxon>Desulfobacterales</taxon>
        <taxon>Desulfococcaceae</taxon>
        <taxon>Desulfonema</taxon>
    </lineage>
</organism>
<evidence type="ECO:0000313" key="3">
    <source>
        <dbReference type="Proteomes" id="UP000663720"/>
    </source>
</evidence>
<dbReference type="PROSITE" id="PS51819">
    <property type="entry name" value="VOC"/>
    <property type="match status" value="1"/>
</dbReference>
<dbReference type="AlphaFoldDB" id="A0A975GHI2"/>
<protein>
    <submittedName>
        <fullName evidence="2">Glyoxalase-like domain-containing protein</fullName>
    </submittedName>
</protein>
<gene>
    <name evidence="2" type="ORF">dnl_38320</name>
</gene>
<dbReference type="InterPro" id="IPR004360">
    <property type="entry name" value="Glyas_Fos-R_dOase_dom"/>
</dbReference>
<proteinExistence type="predicted"/>
<sequence length="125" mass="14555">MTNKHVILIKNVNTILYCNKWKETVHFYQHVLNLPITFFSSWFVEFKLAGSAHLSIADKKKTTRKSTGEDGITLALQVENLDKLWQYFQKNGFNPSPVQKHPWSARVFYISDPEGHRIEAWSSSE</sequence>
<dbReference type="KEGG" id="dli:dnl_38320"/>
<feature type="domain" description="VOC" evidence="1">
    <location>
        <begin position="8"/>
        <end position="123"/>
    </location>
</feature>
<evidence type="ECO:0000313" key="2">
    <source>
        <dbReference type="EMBL" id="QTA81495.1"/>
    </source>
</evidence>
<dbReference type="Pfam" id="PF00903">
    <property type="entry name" value="Glyoxalase"/>
    <property type="match status" value="1"/>
</dbReference>
<evidence type="ECO:0000259" key="1">
    <source>
        <dbReference type="PROSITE" id="PS51819"/>
    </source>
</evidence>
<dbReference type="SUPFAM" id="SSF54593">
    <property type="entry name" value="Glyoxalase/Bleomycin resistance protein/Dihydroxybiphenyl dioxygenase"/>
    <property type="match status" value="1"/>
</dbReference>
<name>A0A975GHI2_9BACT</name>
<dbReference type="Proteomes" id="UP000663720">
    <property type="component" value="Chromosome"/>
</dbReference>
<dbReference type="InterPro" id="IPR029068">
    <property type="entry name" value="Glyas_Bleomycin-R_OHBP_Dase"/>
</dbReference>
<dbReference type="RefSeq" id="WP_207687521.1">
    <property type="nucleotide sequence ID" value="NZ_CP061799.1"/>
</dbReference>
<reference evidence="2" key="1">
    <citation type="journal article" date="2021" name="Microb. Physiol.">
        <title>Proteogenomic Insights into the Physiology of Marine, Sulfate-Reducing, Filamentous Desulfonema limicola and Desulfonema magnum.</title>
        <authorList>
            <person name="Schnaars V."/>
            <person name="Wohlbrand L."/>
            <person name="Scheve S."/>
            <person name="Hinrichs C."/>
            <person name="Reinhardt R."/>
            <person name="Rabus R."/>
        </authorList>
    </citation>
    <scope>NUCLEOTIDE SEQUENCE</scope>
    <source>
        <strain evidence="2">5ac10</strain>
    </source>
</reference>
<dbReference type="EMBL" id="CP061799">
    <property type="protein sequence ID" value="QTA81495.1"/>
    <property type="molecule type" value="Genomic_DNA"/>
</dbReference>